<proteinExistence type="predicted"/>
<sequence>MLHDQPPRLAPKGGTMKAVRSLGDRIVSAFVPKVDASALFYERTICTSSIVCTVGGRNYNTLVWQKIHDGSGTVVEQELRGCC</sequence>
<dbReference type="AlphaFoldDB" id="A0A0F0HBT9"/>
<organism evidence="1 2">
    <name type="scientific">Lentzea aerocolonigenes</name>
    <name type="common">Lechevalieria aerocolonigenes</name>
    <name type="synonym">Saccharothrix aerocolonigenes</name>
    <dbReference type="NCBI Taxonomy" id="68170"/>
    <lineage>
        <taxon>Bacteria</taxon>
        <taxon>Bacillati</taxon>
        <taxon>Actinomycetota</taxon>
        <taxon>Actinomycetes</taxon>
        <taxon>Pseudonocardiales</taxon>
        <taxon>Pseudonocardiaceae</taxon>
        <taxon>Lentzea</taxon>
    </lineage>
</organism>
<accession>A0A0F0HBT9</accession>
<evidence type="ECO:0000313" key="1">
    <source>
        <dbReference type="EMBL" id="KJK51098.1"/>
    </source>
</evidence>
<evidence type="ECO:0000313" key="2">
    <source>
        <dbReference type="Proteomes" id="UP000033393"/>
    </source>
</evidence>
<comment type="caution">
    <text evidence="1">The sequence shown here is derived from an EMBL/GenBank/DDBJ whole genome shotgun (WGS) entry which is preliminary data.</text>
</comment>
<name>A0A0F0HBT9_LENAE</name>
<gene>
    <name evidence="1" type="ORF">UK23_08375</name>
</gene>
<reference evidence="1 2" key="1">
    <citation type="submission" date="2015-02" db="EMBL/GenBank/DDBJ databases">
        <authorList>
            <person name="Ju K.-S."/>
            <person name="Doroghazi J.R."/>
            <person name="Metcalf W."/>
        </authorList>
    </citation>
    <scope>NUCLEOTIDE SEQUENCE [LARGE SCALE GENOMIC DNA]</scope>
    <source>
        <strain evidence="1 2">NRRL B-16140</strain>
    </source>
</reference>
<dbReference type="PATRIC" id="fig|68170.10.peg.8920"/>
<keyword evidence="2" id="KW-1185">Reference proteome</keyword>
<protein>
    <submittedName>
        <fullName evidence="1">Uncharacterized protein</fullName>
    </submittedName>
</protein>
<dbReference type="EMBL" id="JYJG01000044">
    <property type="protein sequence ID" value="KJK51098.1"/>
    <property type="molecule type" value="Genomic_DNA"/>
</dbReference>
<dbReference type="Proteomes" id="UP000033393">
    <property type="component" value="Unassembled WGS sequence"/>
</dbReference>